<reference evidence="9" key="1">
    <citation type="submission" date="2025-08" db="UniProtKB">
        <authorList>
            <consortium name="RefSeq"/>
        </authorList>
    </citation>
    <scope>IDENTIFICATION</scope>
    <source>
        <strain evidence="9">Mau12</strain>
        <tissue evidence="9">Whole Body</tissue>
    </source>
</reference>
<keyword evidence="5" id="KW-0804">Transcription</keyword>
<keyword evidence="3" id="KW-0805">Transcription regulation</keyword>
<evidence type="ECO:0000256" key="1">
    <source>
        <dbReference type="ARBA" id="ARBA00011764"/>
    </source>
</evidence>
<dbReference type="Proteomes" id="UP000515162">
    <property type="component" value="Chromosome 2R"/>
</dbReference>
<evidence type="ECO:0000256" key="5">
    <source>
        <dbReference type="ARBA" id="ARBA00023163"/>
    </source>
</evidence>
<sequence length="246" mass="28873">MNRRNKRTSYYQYEVYLDFMEENPLMSGNKLSRTQDGKKWKELSDLLNKCATGPTMSPEEWRKRLNDWKNSTRSKYRRSINSDDKSNAMTPLENRALQIFSLEPNFREVSMRLQDMMEEEEEQDKEDVEENENMEELVGEEDEEEQYQQFIAEPHEQANPTVFNGHSAAKKLRLDGASEIIYEGITLISVSDVTCEQSAAKEPSAFYGEKIQEQLKRISDIHEASLHFKIARFQYKNPGFEFVPEL</sequence>
<proteinExistence type="predicted"/>
<evidence type="ECO:0000256" key="3">
    <source>
        <dbReference type="ARBA" id="ARBA00023015"/>
    </source>
</evidence>
<dbReference type="InterPro" id="IPR028002">
    <property type="entry name" value="Myb_DNA-bind_5"/>
</dbReference>
<protein>
    <recommendedName>
        <fullName evidence="2">Regulatory protein zeste</fullName>
    </recommendedName>
</protein>
<evidence type="ECO:0000256" key="2">
    <source>
        <dbReference type="ARBA" id="ARBA00016807"/>
    </source>
</evidence>
<organism evidence="8 9">
    <name type="scientific">Drosophila mauritiana</name>
    <name type="common">Fruit fly</name>
    <dbReference type="NCBI Taxonomy" id="7226"/>
    <lineage>
        <taxon>Eukaryota</taxon>
        <taxon>Metazoa</taxon>
        <taxon>Ecdysozoa</taxon>
        <taxon>Arthropoda</taxon>
        <taxon>Hexapoda</taxon>
        <taxon>Insecta</taxon>
        <taxon>Pterygota</taxon>
        <taxon>Neoptera</taxon>
        <taxon>Endopterygota</taxon>
        <taxon>Diptera</taxon>
        <taxon>Brachycera</taxon>
        <taxon>Muscomorpha</taxon>
        <taxon>Ephydroidea</taxon>
        <taxon>Drosophilidae</taxon>
        <taxon>Drosophila</taxon>
        <taxon>Sophophora</taxon>
    </lineage>
</organism>
<feature type="domain" description="Myb/SANT-like DNA-binding" evidence="7">
    <location>
        <begin position="4"/>
        <end position="76"/>
    </location>
</feature>
<dbReference type="GeneID" id="117137770"/>
<dbReference type="RefSeq" id="XP_033155281.1">
    <property type="nucleotide sequence ID" value="XM_033299390.1"/>
</dbReference>
<dbReference type="AlphaFoldDB" id="A0A6P8JYR0"/>
<evidence type="ECO:0000313" key="8">
    <source>
        <dbReference type="Proteomes" id="UP000515162"/>
    </source>
</evidence>
<evidence type="ECO:0000259" key="7">
    <source>
        <dbReference type="Pfam" id="PF13873"/>
    </source>
</evidence>
<evidence type="ECO:0000256" key="6">
    <source>
        <dbReference type="ARBA" id="ARBA00025466"/>
    </source>
</evidence>
<accession>A0A6P8JYR0</accession>
<name>A0A6P8JYR0_DROMA</name>
<evidence type="ECO:0000313" key="9">
    <source>
        <dbReference type="RefSeq" id="XP_033155281.1"/>
    </source>
</evidence>
<keyword evidence="4" id="KW-0238">DNA-binding</keyword>
<keyword evidence="8" id="KW-1185">Reference proteome</keyword>
<evidence type="ECO:0000256" key="4">
    <source>
        <dbReference type="ARBA" id="ARBA00023125"/>
    </source>
</evidence>
<comment type="subunit">
    <text evidence="1">Self-associates forming complexes of several hundred monomers.</text>
</comment>
<dbReference type="Pfam" id="PF13873">
    <property type="entry name" value="Myb_DNA-bind_5"/>
    <property type="match status" value="1"/>
</dbReference>
<dbReference type="GO" id="GO:0003677">
    <property type="term" value="F:DNA binding"/>
    <property type="evidence" value="ECO:0007669"/>
    <property type="project" value="UniProtKB-KW"/>
</dbReference>
<comment type="function">
    <text evidence="6">Involved in transvection phenomena (= synapsis-dependent gene expression), where the synaptic pairing of chromosomes carrying genes with which zeste interacts influences the expression of these genes. Zeste binds to DNA and stimulates transcription from a nearby promoter.</text>
</comment>
<gene>
    <name evidence="9" type="primary">LOC117137770</name>
</gene>